<geneLocation type="plasmid" evidence="1 2">
    <name>pC</name>
</geneLocation>
<dbReference type="Gene3D" id="3.30.1330.40">
    <property type="entry name" value="RutC-like"/>
    <property type="match status" value="1"/>
</dbReference>
<proteinExistence type="predicted"/>
<dbReference type="Proteomes" id="UP001055460">
    <property type="component" value="Plasmid pC"/>
</dbReference>
<dbReference type="PANTHER" id="PTHR11803">
    <property type="entry name" value="2-IMINOBUTANOATE/2-IMINOPROPANOATE DEAMINASE RIDA"/>
    <property type="match status" value="1"/>
</dbReference>
<keyword evidence="1" id="KW-0614">Plasmid</keyword>
<evidence type="ECO:0000313" key="1">
    <source>
        <dbReference type="EMBL" id="USJ28527.1"/>
    </source>
</evidence>
<gene>
    <name evidence="1" type="ORF">NE863_35165</name>
</gene>
<dbReference type="GO" id="GO:0019239">
    <property type="term" value="F:deaminase activity"/>
    <property type="evidence" value="ECO:0007669"/>
    <property type="project" value="TreeGrafter"/>
</dbReference>
<evidence type="ECO:0000313" key="2">
    <source>
        <dbReference type="Proteomes" id="UP001055460"/>
    </source>
</evidence>
<name>A0A9Q8YI07_ENSAD</name>
<dbReference type="Pfam" id="PF01042">
    <property type="entry name" value="Ribonuc_L-PSP"/>
    <property type="match status" value="1"/>
</dbReference>
<dbReference type="PANTHER" id="PTHR11803:SF48">
    <property type="entry name" value="2-AMINOMUCONATE DEAMINASE"/>
    <property type="match status" value="1"/>
</dbReference>
<dbReference type="GO" id="GO:0005829">
    <property type="term" value="C:cytosol"/>
    <property type="evidence" value="ECO:0007669"/>
    <property type="project" value="TreeGrafter"/>
</dbReference>
<organism evidence="1 2">
    <name type="scientific">Ensifer adhaerens</name>
    <name type="common">Sinorhizobium morelense</name>
    <dbReference type="NCBI Taxonomy" id="106592"/>
    <lineage>
        <taxon>Bacteria</taxon>
        <taxon>Pseudomonadati</taxon>
        <taxon>Pseudomonadota</taxon>
        <taxon>Alphaproteobacteria</taxon>
        <taxon>Hyphomicrobiales</taxon>
        <taxon>Rhizobiaceae</taxon>
        <taxon>Sinorhizobium/Ensifer group</taxon>
        <taxon>Ensifer</taxon>
    </lineage>
</organism>
<dbReference type="EMBL" id="CP098810">
    <property type="protein sequence ID" value="USJ28527.1"/>
    <property type="molecule type" value="Genomic_DNA"/>
</dbReference>
<dbReference type="AlphaFoldDB" id="A0A9Q8YI07"/>
<dbReference type="InterPro" id="IPR035959">
    <property type="entry name" value="RutC-like_sf"/>
</dbReference>
<protein>
    <submittedName>
        <fullName evidence="1">RidA family protein</fullName>
    </submittedName>
</protein>
<sequence length="145" mass="15765">MRQSLFVESKTLSTKAKPRGRFPHIKRVGNFAFVSGTSARKPDETFAGVTKKKSGELEFDIRVQTRATIANVADILASVGSTLADIVEIEAYLADMADYDAFNEAYAEFFGEDGPTRTTVAVKALPHPHQLLMIKAVAHVPVPAS</sequence>
<dbReference type="CDD" id="cd00448">
    <property type="entry name" value="YjgF_YER057c_UK114_family"/>
    <property type="match status" value="1"/>
</dbReference>
<dbReference type="SUPFAM" id="SSF55298">
    <property type="entry name" value="YjgF-like"/>
    <property type="match status" value="1"/>
</dbReference>
<accession>A0A9Q8YI07</accession>
<reference evidence="1" key="1">
    <citation type="submission" date="2022-06" db="EMBL/GenBank/DDBJ databases">
        <title>Physiological and biochemical characterization and genomic elucidation of a strain of the genus Ensifer adhaerens M8 that combines arsenic oxidation and chromium reduction.</title>
        <authorList>
            <person name="Li X."/>
            <person name="Yu c."/>
        </authorList>
    </citation>
    <scope>NUCLEOTIDE SEQUENCE</scope>
    <source>
        <strain evidence="1">M8</strain>
        <plasmid evidence="1">pC</plasmid>
    </source>
</reference>
<dbReference type="InterPro" id="IPR006175">
    <property type="entry name" value="YjgF/YER057c/UK114"/>
</dbReference>